<comment type="similarity">
    <text evidence="1">Belongs to the actin-binding proteins ADF family. GMF subfamily.</text>
</comment>
<sequence length="591" mass="66713">MKTATIDDVPDDVLEHILSFLSPYADLDACMYVCKRWYRTVKRSCEKLQLKFRQLRSLEWVCTTPSSSSNCSNISNRFAHAACYHKSGSIFVFGGMTSTFGFLNDIWKFDLTTRHWERLPSNGDLPQPRASSSLVAYCNTLILFGGWCPSPWRACSPGNAFYNNLHYYSMSTASLVGDWMIVFGGLTASGYTNKIRVLDIRRGEWFHPLTSSTAPSPRCLHSQVVLDKEHLVIIGGECTDNTHLFDVWLLTIGPENATWQWGQLDVINSEPSRPLLWSRQACKVGDKAIILSSPNVQNYYSKGASQSEAARRSVQNNRTGSETNSSLFLRNDEQSLRSHISRAIAESSSQHLVTTGQLRSSASFSRKEQKRRIGIPRGYPLSVYALHLDRAISHRVALWSVVPSSSLGPQDTFFGSVIAGRHFMFIYFMEQRSPAVLRLLNCNFADHCNPMGTVAPICAVSEDVKNRMIQFRNKRCSGTCALILKIHEATHQLEPENQLENVSIEQLRDSLPDRVPRFVLLCRRLVHSDERVSFPLLVIFSSPYGCSPTMQMLYAGSLNHVLCESRISKYLEVRELEELTENSIDLTLNVI</sequence>
<dbReference type="InterPro" id="IPR036047">
    <property type="entry name" value="F-box-like_dom_sf"/>
</dbReference>
<dbReference type="InterPro" id="IPR029006">
    <property type="entry name" value="ADF-H/Gelsolin-like_dom_sf"/>
</dbReference>
<dbReference type="InterPro" id="IPR011171">
    <property type="entry name" value="GMF"/>
</dbReference>
<feature type="region of interest" description="Disordered" evidence="2">
    <location>
        <begin position="303"/>
        <end position="327"/>
    </location>
</feature>
<dbReference type="STRING" id="70415.A0A5S6QJ80"/>
<dbReference type="Pfam" id="PF12937">
    <property type="entry name" value="F-box-like"/>
    <property type="match status" value="1"/>
</dbReference>
<dbReference type="SMART" id="SM00256">
    <property type="entry name" value="FBOX"/>
    <property type="match status" value="1"/>
</dbReference>
<dbReference type="InterPro" id="IPR001810">
    <property type="entry name" value="F-box_dom"/>
</dbReference>
<dbReference type="GO" id="GO:0019005">
    <property type="term" value="C:SCF ubiquitin ligase complex"/>
    <property type="evidence" value="ECO:0007669"/>
    <property type="project" value="TreeGrafter"/>
</dbReference>
<evidence type="ECO:0000259" key="4">
    <source>
        <dbReference type="PROSITE" id="PS51263"/>
    </source>
</evidence>
<feature type="domain" description="F-box" evidence="3">
    <location>
        <begin position="3"/>
        <end position="55"/>
    </location>
</feature>
<dbReference type="InterPro" id="IPR052821">
    <property type="entry name" value="F-box_only_SRC"/>
</dbReference>
<dbReference type="WBParaSite" id="TMUE_2000007230.1">
    <property type="protein sequence ID" value="TMUE_2000007230.1"/>
    <property type="gene ID" value="WBGene00302630"/>
</dbReference>
<dbReference type="SUPFAM" id="SSF55753">
    <property type="entry name" value="Actin depolymerizing proteins"/>
    <property type="match status" value="1"/>
</dbReference>
<dbReference type="GO" id="GO:0071846">
    <property type="term" value="P:actin filament debranching"/>
    <property type="evidence" value="ECO:0007669"/>
    <property type="project" value="InterPro"/>
</dbReference>
<dbReference type="GO" id="GO:0071933">
    <property type="term" value="F:Arp2/3 complex binding"/>
    <property type="evidence" value="ECO:0007669"/>
    <property type="project" value="InterPro"/>
</dbReference>
<dbReference type="PANTHER" id="PTHR46432">
    <property type="entry name" value="F-BOX ONLY PROTEIN 42"/>
    <property type="match status" value="1"/>
</dbReference>
<dbReference type="Gene3D" id="2.120.10.80">
    <property type="entry name" value="Kelch-type beta propeller"/>
    <property type="match status" value="2"/>
</dbReference>
<dbReference type="GO" id="GO:0003779">
    <property type="term" value="F:actin binding"/>
    <property type="evidence" value="ECO:0007669"/>
    <property type="project" value="InterPro"/>
</dbReference>
<protein>
    <submittedName>
        <fullName evidence="6">F-box domain-containing protein</fullName>
    </submittedName>
</protein>
<dbReference type="Gene3D" id="1.20.1280.50">
    <property type="match status" value="1"/>
</dbReference>
<dbReference type="GO" id="GO:1990756">
    <property type="term" value="F:ubiquitin-like ligase-substrate adaptor activity"/>
    <property type="evidence" value="ECO:0007669"/>
    <property type="project" value="TreeGrafter"/>
</dbReference>
<evidence type="ECO:0000313" key="6">
    <source>
        <dbReference type="WBParaSite" id="TMUE_2000007230.1"/>
    </source>
</evidence>
<dbReference type="PANTHER" id="PTHR46432:SF1">
    <property type="entry name" value="F-BOX ONLY PROTEIN 42"/>
    <property type="match status" value="1"/>
</dbReference>
<name>A0A5S6QJ80_TRIMR</name>
<dbReference type="SMART" id="SM00102">
    <property type="entry name" value="ADF"/>
    <property type="match status" value="1"/>
</dbReference>
<dbReference type="InterPro" id="IPR015915">
    <property type="entry name" value="Kelch-typ_b-propeller"/>
</dbReference>
<dbReference type="Gene3D" id="3.40.20.10">
    <property type="entry name" value="Severin"/>
    <property type="match status" value="1"/>
</dbReference>
<dbReference type="Pfam" id="PF24681">
    <property type="entry name" value="Kelch_KLHDC2_KLHL20_DRC7"/>
    <property type="match status" value="1"/>
</dbReference>
<dbReference type="AlphaFoldDB" id="A0A5S6QJ80"/>
<evidence type="ECO:0000256" key="2">
    <source>
        <dbReference type="SAM" id="MobiDB-lite"/>
    </source>
</evidence>
<dbReference type="PROSITE" id="PS50181">
    <property type="entry name" value="FBOX"/>
    <property type="match status" value="1"/>
</dbReference>
<feature type="domain" description="ADF-H" evidence="4">
    <location>
        <begin position="456"/>
        <end position="589"/>
    </location>
</feature>
<evidence type="ECO:0000256" key="1">
    <source>
        <dbReference type="ARBA" id="ARBA00010055"/>
    </source>
</evidence>
<organism evidence="5 6">
    <name type="scientific">Trichuris muris</name>
    <name type="common">Mouse whipworm</name>
    <dbReference type="NCBI Taxonomy" id="70415"/>
    <lineage>
        <taxon>Eukaryota</taxon>
        <taxon>Metazoa</taxon>
        <taxon>Ecdysozoa</taxon>
        <taxon>Nematoda</taxon>
        <taxon>Enoplea</taxon>
        <taxon>Dorylaimia</taxon>
        <taxon>Trichinellida</taxon>
        <taxon>Trichuridae</taxon>
        <taxon>Trichuris</taxon>
    </lineage>
</organism>
<dbReference type="Proteomes" id="UP000046395">
    <property type="component" value="Unassembled WGS sequence"/>
</dbReference>
<dbReference type="InterPro" id="IPR002108">
    <property type="entry name" value="ADF-H"/>
</dbReference>
<proteinExistence type="inferred from homology"/>
<reference evidence="6" key="1">
    <citation type="submission" date="2019-12" db="UniProtKB">
        <authorList>
            <consortium name="WormBaseParasite"/>
        </authorList>
    </citation>
    <scope>IDENTIFICATION</scope>
</reference>
<dbReference type="Pfam" id="PF00241">
    <property type="entry name" value="Cofilin_ADF"/>
    <property type="match status" value="1"/>
</dbReference>
<evidence type="ECO:0000313" key="5">
    <source>
        <dbReference type="Proteomes" id="UP000046395"/>
    </source>
</evidence>
<dbReference type="SUPFAM" id="SSF117281">
    <property type="entry name" value="Kelch motif"/>
    <property type="match status" value="1"/>
</dbReference>
<accession>A0A5S6QJ80</accession>
<keyword evidence="5" id="KW-1185">Reference proteome</keyword>
<dbReference type="SUPFAM" id="SSF81383">
    <property type="entry name" value="F-box domain"/>
    <property type="match status" value="1"/>
</dbReference>
<dbReference type="CDD" id="cd22110">
    <property type="entry name" value="F-box_FBXO42"/>
    <property type="match status" value="1"/>
</dbReference>
<dbReference type="PROSITE" id="PS51263">
    <property type="entry name" value="ADF_H"/>
    <property type="match status" value="1"/>
</dbReference>
<evidence type="ECO:0000259" key="3">
    <source>
        <dbReference type="PROSITE" id="PS50181"/>
    </source>
</evidence>
<dbReference type="CDD" id="cd11283">
    <property type="entry name" value="ADF_GMF-beta_like"/>
    <property type="match status" value="1"/>
</dbReference>